<reference evidence="4 5" key="1">
    <citation type="journal article" date="2015" name="Genome Announc.">
        <title>Expanding the biotechnology potential of lactobacilli through comparative genomics of 213 strains and associated genera.</title>
        <authorList>
            <person name="Sun Z."/>
            <person name="Harris H.M."/>
            <person name="McCann A."/>
            <person name="Guo C."/>
            <person name="Argimon S."/>
            <person name="Zhang W."/>
            <person name="Yang X."/>
            <person name="Jeffery I.B."/>
            <person name="Cooney J.C."/>
            <person name="Kagawa T.F."/>
            <person name="Liu W."/>
            <person name="Song Y."/>
            <person name="Salvetti E."/>
            <person name="Wrobel A."/>
            <person name="Rasinkangas P."/>
            <person name="Parkhill J."/>
            <person name="Rea M.C."/>
            <person name="O'Sullivan O."/>
            <person name="Ritari J."/>
            <person name="Douillard F.P."/>
            <person name="Paul Ross R."/>
            <person name="Yang R."/>
            <person name="Briner A.E."/>
            <person name="Felis G.E."/>
            <person name="de Vos W.M."/>
            <person name="Barrangou R."/>
            <person name="Klaenhammer T.R."/>
            <person name="Caufield P.W."/>
            <person name="Cui Y."/>
            <person name="Zhang H."/>
            <person name="O'Toole P.W."/>
        </authorList>
    </citation>
    <scope>NUCLEOTIDE SEQUENCE [LARGE SCALE GENOMIC DNA]</scope>
    <source>
        <strain evidence="4 5">DSM 6035</strain>
    </source>
</reference>
<organism evidence="4 5">
    <name type="scientific">Limosilactobacillus panis DSM 6035</name>
    <dbReference type="NCBI Taxonomy" id="1423782"/>
    <lineage>
        <taxon>Bacteria</taxon>
        <taxon>Bacillati</taxon>
        <taxon>Bacillota</taxon>
        <taxon>Bacilli</taxon>
        <taxon>Lactobacillales</taxon>
        <taxon>Lactobacillaceae</taxon>
        <taxon>Limosilactobacillus</taxon>
    </lineage>
</organism>
<feature type="domain" description="DUF4097" evidence="3">
    <location>
        <begin position="52"/>
        <end position="284"/>
    </location>
</feature>
<keyword evidence="2" id="KW-1133">Transmembrane helix</keyword>
<evidence type="ECO:0000259" key="3">
    <source>
        <dbReference type="Pfam" id="PF13349"/>
    </source>
</evidence>
<dbReference type="PATRIC" id="fig|1423782.4.peg.1717"/>
<protein>
    <recommendedName>
        <fullName evidence="3">DUF4097 domain-containing protein</fullName>
    </recommendedName>
</protein>
<evidence type="ECO:0000256" key="2">
    <source>
        <dbReference type="SAM" id="Phobius"/>
    </source>
</evidence>
<sequence>MKKALSIGGILVIIGAIMVAVGFFSHPQPFHPFDEETFNHVNKQTLTKQHFDRVKVTAASADVKVRQGDHYGAYYYGKKHAALQTTVKDGQLIVSQTTAVKTKHFSVSWSDDSNDQIVITVPKNKQVRSLTIKGNDDVTLKDTRFARVHVNTHGGEVTVNNSKVNGGTIDSASGDIRSANSRLTATKLNSASGDTDLYKVTVSGGQANLSSGDFTARKLMVNGHYLVNNQSGDNEVHALNDPGVILTSDDGDVSLGHQEKDDGGTLERNTDNPNLIKMVTQDGDNSFD</sequence>
<evidence type="ECO:0000256" key="1">
    <source>
        <dbReference type="SAM" id="MobiDB-lite"/>
    </source>
</evidence>
<dbReference type="RefSeq" id="WP_053002979.1">
    <property type="nucleotide sequence ID" value="NZ_AZGM01000037.1"/>
</dbReference>
<evidence type="ECO:0000313" key="5">
    <source>
        <dbReference type="Proteomes" id="UP000051412"/>
    </source>
</evidence>
<feature type="compositionally biased region" description="Basic and acidic residues" evidence="1">
    <location>
        <begin position="257"/>
        <end position="270"/>
    </location>
</feature>
<dbReference type="AlphaFoldDB" id="A0A0R1XGT9"/>
<gene>
    <name evidence="4" type="ORF">FD32_GL001651</name>
</gene>
<dbReference type="InterPro" id="IPR025164">
    <property type="entry name" value="Toastrack_DUF4097"/>
</dbReference>
<dbReference type="Pfam" id="PF13349">
    <property type="entry name" value="DUF4097"/>
    <property type="match status" value="1"/>
</dbReference>
<dbReference type="OrthoDB" id="2314391at2"/>
<comment type="caution">
    <text evidence="4">The sequence shown here is derived from an EMBL/GenBank/DDBJ whole genome shotgun (WGS) entry which is preliminary data.</text>
</comment>
<dbReference type="STRING" id="1423782.FD32_GL001651"/>
<dbReference type="Proteomes" id="UP000051412">
    <property type="component" value="Unassembled WGS sequence"/>
</dbReference>
<keyword evidence="5" id="KW-1185">Reference proteome</keyword>
<keyword evidence="2" id="KW-0812">Transmembrane</keyword>
<feature type="region of interest" description="Disordered" evidence="1">
    <location>
        <begin position="249"/>
        <end position="288"/>
    </location>
</feature>
<keyword evidence="2" id="KW-0472">Membrane</keyword>
<feature type="transmembrane region" description="Helical" evidence="2">
    <location>
        <begin position="7"/>
        <end position="25"/>
    </location>
</feature>
<evidence type="ECO:0000313" key="4">
    <source>
        <dbReference type="EMBL" id="KRM28765.1"/>
    </source>
</evidence>
<accession>A0A0R1XGT9</accession>
<name>A0A0R1XGT9_9LACO</name>
<dbReference type="EMBL" id="AZGM01000037">
    <property type="protein sequence ID" value="KRM28765.1"/>
    <property type="molecule type" value="Genomic_DNA"/>
</dbReference>
<proteinExistence type="predicted"/>